<feature type="non-terminal residue" evidence="2">
    <location>
        <position position="400"/>
    </location>
</feature>
<evidence type="ECO:0000313" key="2">
    <source>
        <dbReference type="EMBL" id="CAK0837779.1"/>
    </source>
</evidence>
<comment type="caution">
    <text evidence="2">The sequence shown here is derived from an EMBL/GenBank/DDBJ whole genome shotgun (WGS) entry which is preliminary data.</text>
</comment>
<feature type="compositionally biased region" description="Basic and acidic residues" evidence="1">
    <location>
        <begin position="171"/>
        <end position="184"/>
    </location>
</feature>
<feature type="compositionally biased region" description="Low complexity" evidence="1">
    <location>
        <begin position="193"/>
        <end position="204"/>
    </location>
</feature>
<feature type="compositionally biased region" description="Basic and acidic residues" evidence="1">
    <location>
        <begin position="341"/>
        <end position="351"/>
    </location>
</feature>
<gene>
    <name evidence="2" type="ORF">PCOR1329_LOCUS33889</name>
</gene>
<reference evidence="2" key="1">
    <citation type="submission" date="2023-10" db="EMBL/GenBank/DDBJ databases">
        <authorList>
            <person name="Chen Y."/>
            <person name="Shah S."/>
            <person name="Dougan E. K."/>
            <person name="Thang M."/>
            <person name="Chan C."/>
        </authorList>
    </citation>
    <scope>NUCLEOTIDE SEQUENCE [LARGE SCALE GENOMIC DNA]</scope>
</reference>
<organism evidence="2 3">
    <name type="scientific">Prorocentrum cordatum</name>
    <dbReference type="NCBI Taxonomy" id="2364126"/>
    <lineage>
        <taxon>Eukaryota</taxon>
        <taxon>Sar</taxon>
        <taxon>Alveolata</taxon>
        <taxon>Dinophyceae</taxon>
        <taxon>Prorocentrales</taxon>
        <taxon>Prorocentraceae</taxon>
        <taxon>Prorocentrum</taxon>
    </lineage>
</organism>
<feature type="compositionally biased region" description="Basic residues" evidence="1">
    <location>
        <begin position="327"/>
        <end position="339"/>
    </location>
</feature>
<evidence type="ECO:0000313" key="3">
    <source>
        <dbReference type="Proteomes" id="UP001189429"/>
    </source>
</evidence>
<accession>A0ABN9SYU2</accession>
<feature type="region of interest" description="Disordered" evidence="1">
    <location>
        <begin position="166"/>
        <end position="225"/>
    </location>
</feature>
<name>A0ABN9SYU2_9DINO</name>
<dbReference type="Proteomes" id="UP001189429">
    <property type="component" value="Unassembled WGS sequence"/>
</dbReference>
<sequence>MGNVSFANEAEPLNIASGGIDCGSATNTARSSPPSTSWISPCIQSGLSLYRGKMKEKQKQVIRDDVFDMFLNVLELLLGYLVLFAQTLPEDAELPPIRRKRNTQTQLILDFPENMGKYGKWAGRQKPRKYGKIWGIILFVCIYLCVSGPLQSRSCGWTVARGTARAGQGGRARDRAASHGEVAERRRRRRRASTSTSPRRMATPWSTRPTSLLGGGSSRTCPSSRRLVVTERQQELSERFGGLELDPVLGSGAVVLMDAEWMVERDGSDGIFEPRQALPPIALMPHSGGKAATQDIERFRQPLLHVACICWLDRTSPPLSGQAGTPPRRRPWGRPRACGRPRQEGRRQEGHLHLQAAPCAGRRPSPGGFLSLLSLSLSIAPSSPLAPPLPSSSSSSSSSS</sequence>
<feature type="region of interest" description="Disordered" evidence="1">
    <location>
        <begin position="319"/>
        <end position="351"/>
    </location>
</feature>
<keyword evidence="3" id="KW-1185">Reference proteome</keyword>
<proteinExistence type="predicted"/>
<dbReference type="EMBL" id="CAUYUJ010014175">
    <property type="protein sequence ID" value="CAK0837779.1"/>
    <property type="molecule type" value="Genomic_DNA"/>
</dbReference>
<protein>
    <submittedName>
        <fullName evidence="2">Uncharacterized protein</fullName>
    </submittedName>
</protein>
<evidence type="ECO:0000256" key="1">
    <source>
        <dbReference type="SAM" id="MobiDB-lite"/>
    </source>
</evidence>